<dbReference type="SUPFAM" id="SSF53448">
    <property type="entry name" value="Nucleotide-diphospho-sugar transferases"/>
    <property type="match status" value="1"/>
</dbReference>
<comment type="caution">
    <text evidence="2">The sequence shown here is derived from an EMBL/GenBank/DDBJ whole genome shotgun (WGS) entry which is preliminary data.</text>
</comment>
<dbReference type="GO" id="GO:0016757">
    <property type="term" value="F:glycosyltransferase activity"/>
    <property type="evidence" value="ECO:0007669"/>
    <property type="project" value="UniProtKB-KW"/>
</dbReference>
<dbReference type="EC" id="2.4.-.-" evidence="2"/>
<feature type="domain" description="Glycosyltransferase 2-like" evidence="1">
    <location>
        <begin position="8"/>
        <end position="133"/>
    </location>
</feature>
<dbReference type="AlphaFoldDB" id="A0A5C6DX32"/>
<dbReference type="InterPro" id="IPR001173">
    <property type="entry name" value="Glyco_trans_2-like"/>
</dbReference>
<dbReference type="PANTHER" id="PTHR43685">
    <property type="entry name" value="GLYCOSYLTRANSFERASE"/>
    <property type="match status" value="1"/>
</dbReference>
<dbReference type="CDD" id="cd00761">
    <property type="entry name" value="Glyco_tranf_GTA_type"/>
    <property type="match status" value="1"/>
</dbReference>
<dbReference type="Pfam" id="PF00535">
    <property type="entry name" value="Glycos_transf_2"/>
    <property type="match status" value="1"/>
</dbReference>
<name>A0A5C6DX32_9BACT</name>
<sequence length="349" mass="39018">MTNTPSISVVIPAYNAAATVGDAIRSVLDQSLQPNEIIVIDDGSSDDTARQVQAFSTMVRLVHQPNAGPAAARNRGIAEANSDWVAFLDADDCWYPEKLARQAMLILRSPDVDIVFCDWYEKDRCGTVTDRGSTSPASRMNPKDCRPVEIGEGGSVLTGDVFSALLSTYFLHTNTLLIRSSLLQQNGFDTAFRWGEDWLLALDLAYHGATFGYVDEVLTEYRNRENSICTNANFRTVADRYASSTAPLMRYGPLTLKQRIRLYPRIRMAGRNLGIRFHDEKRDSASARSIWRETAMWQPIVPHLPTLVQSILPPGTLDVARSTKAFLIRTFFDNKVTTTKSFELQSKLK</sequence>
<keyword evidence="3" id="KW-1185">Reference proteome</keyword>
<accession>A0A5C6DX32</accession>
<organism evidence="2 3">
    <name type="scientific">Novipirellula aureliae</name>
    <dbReference type="NCBI Taxonomy" id="2527966"/>
    <lineage>
        <taxon>Bacteria</taxon>
        <taxon>Pseudomonadati</taxon>
        <taxon>Planctomycetota</taxon>
        <taxon>Planctomycetia</taxon>
        <taxon>Pirellulales</taxon>
        <taxon>Pirellulaceae</taxon>
        <taxon>Novipirellula</taxon>
    </lineage>
</organism>
<evidence type="ECO:0000313" key="2">
    <source>
        <dbReference type="EMBL" id="TWU41300.1"/>
    </source>
</evidence>
<gene>
    <name evidence="2" type="primary">epsJ</name>
    <name evidence="2" type="ORF">Q31b_27390</name>
</gene>
<dbReference type="PANTHER" id="PTHR43685:SF2">
    <property type="entry name" value="GLYCOSYLTRANSFERASE 2-LIKE DOMAIN-CONTAINING PROTEIN"/>
    <property type="match status" value="1"/>
</dbReference>
<protein>
    <submittedName>
        <fullName evidence="2">Putative glycosyltransferase EpsJ</fullName>
        <ecNumber evidence="2">2.4.-.-</ecNumber>
    </submittedName>
</protein>
<dbReference type="InterPro" id="IPR029044">
    <property type="entry name" value="Nucleotide-diphossugar_trans"/>
</dbReference>
<dbReference type="RefSeq" id="WP_197171471.1">
    <property type="nucleotide sequence ID" value="NZ_SJPY01000004.1"/>
</dbReference>
<reference evidence="2 3" key="1">
    <citation type="submission" date="2019-02" db="EMBL/GenBank/DDBJ databases">
        <title>Deep-cultivation of Planctomycetes and their phenomic and genomic characterization uncovers novel biology.</title>
        <authorList>
            <person name="Wiegand S."/>
            <person name="Jogler M."/>
            <person name="Boedeker C."/>
            <person name="Pinto D."/>
            <person name="Vollmers J."/>
            <person name="Rivas-Marin E."/>
            <person name="Kohn T."/>
            <person name="Peeters S.H."/>
            <person name="Heuer A."/>
            <person name="Rast P."/>
            <person name="Oberbeckmann S."/>
            <person name="Bunk B."/>
            <person name="Jeske O."/>
            <person name="Meyerdierks A."/>
            <person name="Storesund J.E."/>
            <person name="Kallscheuer N."/>
            <person name="Luecker S."/>
            <person name="Lage O.M."/>
            <person name="Pohl T."/>
            <person name="Merkel B.J."/>
            <person name="Hornburger P."/>
            <person name="Mueller R.-W."/>
            <person name="Bruemmer F."/>
            <person name="Labrenz M."/>
            <person name="Spormann A.M."/>
            <person name="Op Den Camp H."/>
            <person name="Overmann J."/>
            <person name="Amann R."/>
            <person name="Jetten M.S.M."/>
            <person name="Mascher T."/>
            <person name="Medema M.H."/>
            <person name="Devos D.P."/>
            <person name="Kaster A.-K."/>
            <person name="Ovreas L."/>
            <person name="Rohde M."/>
            <person name="Galperin M.Y."/>
            <person name="Jogler C."/>
        </authorList>
    </citation>
    <scope>NUCLEOTIDE SEQUENCE [LARGE SCALE GENOMIC DNA]</scope>
    <source>
        <strain evidence="2 3">Q31b</strain>
    </source>
</reference>
<keyword evidence="2" id="KW-0328">Glycosyltransferase</keyword>
<dbReference type="EMBL" id="SJPY01000004">
    <property type="protein sequence ID" value="TWU41300.1"/>
    <property type="molecule type" value="Genomic_DNA"/>
</dbReference>
<dbReference type="Gene3D" id="3.90.550.10">
    <property type="entry name" value="Spore Coat Polysaccharide Biosynthesis Protein SpsA, Chain A"/>
    <property type="match status" value="1"/>
</dbReference>
<evidence type="ECO:0000313" key="3">
    <source>
        <dbReference type="Proteomes" id="UP000315471"/>
    </source>
</evidence>
<dbReference type="InterPro" id="IPR050834">
    <property type="entry name" value="Glycosyltransf_2"/>
</dbReference>
<evidence type="ECO:0000259" key="1">
    <source>
        <dbReference type="Pfam" id="PF00535"/>
    </source>
</evidence>
<keyword evidence="2" id="KW-0808">Transferase</keyword>
<dbReference type="Proteomes" id="UP000315471">
    <property type="component" value="Unassembled WGS sequence"/>
</dbReference>
<proteinExistence type="predicted"/>